<keyword evidence="7" id="KW-0067">ATP-binding</keyword>
<evidence type="ECO:0000313" key="13">
    <source>
        <dbReference type="Proteomes" id="UP001153387"/>
    </source>
</evidence>
<comment type="similarity">
    <text evidence="2">Belongs to the diacylglycerol/lipid kinase family.</text>
</comment>
<evidence type="ECO:0000256" key="6">
    <source>
        <dbReference type="ARBA" id="ARBA00022777"/>
    </source>
</evidence>
<dbReference type="InterPro" id="IPR001206">
    <property type="entry name" value="Diacylglycerol_kinase_cat_dom"/>
</dbReference>
<dbReference type="PROSITE" id="PS50146">
    <property type="entry name" value="DAGK"/>
    <property type="match status" value="1"/>
</dbReference>
<keyword evidence="8" id="KW-0443">Lipid metabolism</keyword>
<keyword evidence="9" id="KW-0594">Phospholipid biosynthesis</keyword>
<dbReference type="InterPro" id="IPR005218">
    <property type="entry name" value="Diacylglycerol/lipid_kinase"/>
</dbReference>
<evidence type="ECO:0000256" key="9">
    <source>
        <dbReference type="ARBA" id="ARBA00023209"/>
    </source>
</evidence>
<keyword evidence="6 12" id="KW-0418">Kinase</keyword>
<dbReference type="InterPro" id="IPR017438">
    <property type="entry name" value="ATP-NAD_kinase_N"/>
</dbReference>
<dbReference type="EMBL" id="JAPDHZ010000003">
    <property type="protein sequence ID" value="MDG0792924.1"/>
    <property type="molecule type" value="Genomic_DNA"/>
</dbReference>
<keyword evidence="5" id="KW-0547">Nucleotide-binding</keyword>
<evidence type="ECO:0000256" key="7">
    <source>
        <dbReference type="ARBA" id="ARBA00022840"/>
    </source>
</evidence>
<comment type="caution">
    <text evidence="12">The sequence shown here is derived from an EMBL/GenBank/DDBJ whole genome shotgun (WGS) entry which is preliminary data.</text>
</comment>
<dbReference type="SUPFAM" id="SSF111331">
    <property type="entry name" value="NAD kinase/diacylglycerol kinase-like"/>
    <property type="match status" value="1"/>
</dbReference>
<dbReference type="RefSeq" id="WP_277566669.1">
    <property type="nucleotide sequence ID" value="NZ_JAPDHZ010000003.1"/>
</dbReference>
<accession>A0A9X4KK77</accession>
<dbReference type="Gene3D" id="2.60.200.40">
    <property type="match status" value="1"/>
</dbReference>
<dbReference type="Pfam" id="PF00781">
    <property type="entry name" value="DAGK_cat"/>
    <property type="match status" value="1"/>
</dbReference>
<evidence type="ECO:0000256" key="8">
    <source>
        <dbReference type="ARBA" id="ARBA00023098"/>
    </source>
</evidence>
<dbReference type="Gene3D" id="3.40.50.10330">
    <property type="entry name" value="Probable inorganic polyphosphate/atp-NAD kinase, domain 1"/>
    <property type="match status" value="1"/>
</dbReference>
<dbReference type="InterPro" id="IPR050187">
    <property type="entry name" value="Lipid_Phosphate_FormReg"/>
</dbReference>
<feature type="domain" description="DAGKc" evidence="11">
    <location>
        <begin position="1"/>
        <end position="127"/>
    </location>
</feature>
<dbReference type="AlphaFoldDB" id="A0A9X4KK77"/>
<dbReference type="PANTHER" id="PTHR12358">
    <property type="entry name" value="SPHINGOSINE KINASE"/>
    <property type="match status" value="1"/>
</dbReference>
<reference evidence="12 13" key="1">
    <citation type="submission" date="2022-10" db="EMBL/GenBank/DDBJ databases">
        <title>Comparative genomic analysis of Cohnella hashimotonis sp. nov., isolated from the International Space Station.</title>
        <authorList>
            <person name="Simpson A."/>
            <person name="Venkateswaran K."/>
        </authorList>
    </citation>
    <scope>NUCLEOTIDE SEQUENCE [LARGE SCALE GENOMIC DNA]</scope>
    <source>
        <strain evidence="12 13">DSM 18997</strain>
    </source>
</reference>
<name>A0A9X4KK77_9BACL</name>
<protein>
    <submittedName>
        <fullName evidence="12">YegS/Rv2252/BmrU family lipid kinase</fullName>
    </submittedName>
</protein>
<evidence type="ECO:0000256" key="2">
    <source>
        <dbReference type="ARBA" id="ARBA00005983"/>
    </source>
</evidence>
<gene>
    <name evidence="12" type="ORF">OMP38_20125</name>
</gene>
<dbReference type="GO" id="GO:0005524">
    <property type="term" value="F:ATP binding"/>
    <property type="evidence" value="ECO:0007669"/>
    <property type="project" value="UniProtKB-KW"/>
</dbReference>
<evidence type="ECO:0000313" key="12">
    <source>
        <dbReference type="EMBL" id="MDG0792924.1"/>
    </source>
</evidence>
<evidence type="ECO:0000256" key="5">
    <source>
        <dbReference type="ARBA" id="ARBA00022741"/>
    </source>
</evidence>
<dbReference type="Proteomes" id="UP001153387">
    <property type="component" value="Unassembled WGS sequence"/>
</dbReference>
<dbReference type="SMART" id="SM00046">
    <property type="entry name" value="DAGKc"/>
    <property type="match status" value="1"/>
</dbReference>
<dbReference type="InterPro" id="IPR016064">
    <property type="entry name" value="NAD/diacylglycerol_kinase_sf"/>
</dbReference>
<sequence>MKLIVNPGSGDAEKTPERVEKAVRYLKNENIEVDVVYAAPKKKACKIAKKAVKDGYKTVIAMGGDGTIVEVIRGLVGSKTRLGILVGGTMNDIAGSLGIPEDPEEACALIVSGRARKMDLGRVKTKKHKKFYFVMCTSIGLTATMYPKVKKVPKGKLTGLKDAFTTFMKFDPKPEVVMTLDDDSKVKVESMLVTVANSPLIASRNLMAPDASMGDGLLDISVYPEFNKAEVLRYFKNTAKEGLIPDGKLQRFRARKVKIKTKPKLEVAADGIPIGKGKTTIKVCPGALRVYAPQLAVTTERPQEEIKEDMPAPVSPYVMEVKEEEGLKELNQNE</sequence>
<evidence type="ECO:0000256" key="3">
    <source>
        <dbReference type="ARBA" id="ARBA00022516"/>
    </source>
</evidence>
<keyword evidence="13" id="KW-1185">Reference proteome</keyword>
<dbReference type="GO" id="GO:0008654">
    <property type="term" value="P:phospholipid biosynthetic process"/>
    <property type="evidence" value="ECO:0007669"/>
    <property type="project" value="UniProtKB-KW"/>
</dbReference>
<dbReference type="InterPro" id="IPR045540">
    <property type="entry name" value="YegS/DAGK_C"/>
</dbReference>
<organism evidence="12 13">
    <name type="scientific">Cohnella ginsengisoli</name>
    <dbReference type="NCBI Taxonomy" id="425004"/>
    <lineage>
        <taxon>Bacteria</taxon>
        <taxon>Bacillati</taxon>
        <taxon>Bacillota</taxon>
        <taxon>Bacilli</taxon>
        <taxon>Bacillales</taxon>
        <taxon>Paenibacillaceae</taxon>
        <taxon>Cohnella</taxon>
    </lineage>
</organism>
<evidence type="ECO:0000259" key="11">
    <source>
        <dbReference type="PROSITE" id="PS50146"/>
    </source>
</evidence>
<dbReference type="GO" id="GO:0016301">
    <property type="term" value="F:kinase activity"/>
    <property type="evidence" value="ECO:0007669"/>
    <property type="project" value="UniProtKB-KW"/>
</dbReference>
<dbReference type="Pfam" id="PF19279">
    <property type="entry name" value="YegS_C"/>
    <property type="match status" value="1"/>
</dbReference>
<evidence type="ECO:0000256" key="10">
    <source>
        <dbReference type="ARBA" id="ARBA00023264"/>
    </source>
</evidence>
<evidence type="ECO:0000256" key="1">
    <source>
        <dbReference type="ARBA" id="ARBA00001946"/>
    </source>
</evidence>
<keyword evidence="10" id="KW-1208">Phospholipid metabolism</keyword>
<proteinExistence type="inferred from homology"/>
<dbReference type="NCBIfam" id="TIGR00147">
    <property type="entry name" value="YegS/Rv2252/BmrU family lipid kinase"/>
    <property type="match status" value="1"/>
</dbReference>
<dbReference type="PANTHER" id="PTHR12358:SF54">
    <property type="entry name" value="SPHINGOSINE KINASE RELATED PROTEIN"/>
    <property type="match status" value="1"/>
</dbReference>
<keyword evidence="3" id="KW-0444">Lipid biosynthesis</keyword>
<keyword evidence="4" id="KW-0808">Transferase</keyword>
<comment type="cofactor">
    <cofactor evidence="1">
        <name>Mg(2+)</name>
        <dbReference type="ChEBI" id="CHEBI:18420"/>
    </cofactor>
</comment>
<evidence type="ECO:0000256" key="4">
    <source>
        <dbReference type="ARBA" id="ARBA00022679"/>
    </source>
</evidence>